<dbReference type="Pfam" id="PF04967">
    <property type="entry name" value="HTH_10"/>
    <property type="match status" value="1"/>
</dbReference>
<dbReference type="Proteomes" id="UP000003751">
    <property type="component" value="Unassembled WGS sequence"/>
</dbReference>
<gene>
    <name evidence="6" type="ORF">SAMN05444342_0982</name>
    <name evidence="5" type="ORF">ZOD2009_16503</name>
</gene>
<dbReference type="InterPro" id="IPR031803">
    <property type="entry name" value="BAT_GAF/HTH-assoc"/>
</dbReference>
<evidence type="ECO:0000313" key="5">
    <source>
        <dbReference type="EMBL" id="EFW90765.1"/>
    </source>
</evidence>
<keyword evidence="8" id="KW-1185">Reference proteome</keyword>
<evidence type="ECO:0000259" key="3">
    <source>
        <dbReference type="Pfam" id="PF04967"/>
    </source>
</evidence>
<dbReference type="EMBL" id="FRAN01000001">
    <property type="protein sequence ID" value="SHK21781.1"/>
    <property type="molecule type" value="Genomic_DNA"/>
</dbReference>
<organism evidence="5 7">
    <name type="scientific">Haladaptatus paucihalophilus DX253</name>
    <dbReference type="NCBI Taxonomy" id="797209"/>
    <lineage>
        <taxon>Archaea</taxon>
        <taxon>Methanobacteriati</taxon>
        <taxon>Methanobacteriota</taxon>
        <taxon>Stenosarchaea group</taxon>
        <taxon>Halobacteria</taxon>
        <taxon>Halobacteriales</taxon>
        <taxon>Haladaptataceae</taxon>
        <taxon>Haladaptatus</taxon>
    </lineage>
</organism>
<protein>
    <submittedName>
        <fullName evidence="5">DNA binding domain-containing protein</fullName>
    </submittedName>
</protein>
<dbReference type="eggNOG" id="arCOG02272">
    <property type="taxonomic scope" value="Archaea"/>
</dbReference>
<evidence type="ECO:0000256" key="1">
    <source>
        <dbReference type="ARBA" id="ARBA00023015"/>
    </source>
</evidence>
<dbReference type="OrthoDB" id="156233at2157"/>
<sequence>MVGTVVEVEIPADEFALWETLTEHEDLEFEIERVVAHEDDRVMPFVWANGGGEGTESILEDDTSVENLTLLADLEDEQLYQMEWTDHIQTLVHILVDEEATVLSASGNSTHWHLRILFPDRDALSDTYEYCRENDLSLDIRNIYQLEEGRKGRFGLTDDQQDTLTLAFQKGYYDIPREASAENLADDLDVSHQAVSERLRRGHRSLVKNTLIIGRDTDESE</sequence>
<proteinExistence type="predicted"/>
<dbReference type="EMBL" id="AEMG01000019">
    <property type="protein sequence ID" value="EFW90765.1"/>
    <property type="molecule type" value="Genomic_DNA"/>
</dbReference>
<feature type="domain" description="Bacterioopsin transcriptional activator GAF and HTH associated" evidence="4">
    <location>
        <begin position="4"/>
        <end position="138"/>
    </location>
</feature>
<keyword evidence="2" id="KW-0804">Transcription</keyword>
<reference evidence="5 7" key="1">
    <citation type="journal article" date="2014" name="ISME J.">
        <title>Trehalose/2-sulfotrehalose biosynthesis and glycine-betaine uptake are widely spread mechanisms for osmoadaptation in the Halobacteriales.</title>
        <authorList>
            <person name="Youssef N.H."/>
            <person name="Savage-Ashlock K.N."/>
            <person name="McCully A.L."/>
            <person name="Luedtke B."/>
            <person name="Shaw E.I."/>
            <person name="Hoff W.D."/>
            <person name="Elshahed M.S."/>
        </authorList>
    </citation>
    <scope>NUCLEOTIDE SEQUENCE [LARGE SCALE GENOMIC DNA]</scope>
    <source>
        <strain evidence="5 7">DX253</strain>
    </source>
</reference>
<reference evidence="6" key="3">
    <citation type="submission" date="2016-11" db="EMBL/GenBank/DDBJ databases">
        <authorList>
            <person name="Jaros S."/>
            <person name="Januszkiewicz K."/>
            <person name="Wedrychowicz H."/>
        </authorList>
    </citation>
    <scope>NUCLEOTIDE SEQUENCE [LARGE SCALE GENOMIC DNA]</scope>
    <source>
        <strain evidence="6">DX253</strain>
    </source>
</reference>
<dbReference type="PANTHER" id="PTHR34236">
    <property type="entry name" value="DIMETHYL SULFOXIDE REDUCTASE TRANSCRIPTIONAL ACTIVATOR"/>
    <property type="match status" value="1"/>
</dbReference>
<dbReference type="AlphaFoldDB" id="E7QWW2"/>
<dbReference type="PATRIC" id="fig|797209.4.peg.3223"/>
<dbReference type="InterPro" id="IPR007050">
    <property type="entry name" value="HTH_bacterioopsin"/>
</dbReference>
<accession>E7QWW2</accession>
<feature type="domain" description="HTH bat-type" evidence="3">
    <location>
        <begin position="156"/>
        <end position="207"/>
    </location>
</feature>
<name>E7QWW2_HALPU</name>
<dbReference type="PANTHER" id="PTHR34236:SF1">
    <property type="entry name" value="DIMETHYL SULFOXIDE REDUCTASE TRANSCRIPTIONAL ACTIVATOR"/>
    <property type="match status" value="1"/>
</dbReference>
<dbReference type="RefSeq" id="WP_007981635.1">
    <property type="nucleotide sequence ID" value="NZ_AEMG01000019.1"/>
</dbReference>
<evidence type="ECO:0000259" key="4">
    <source>
        <dbReference type="Pfam" id="PF15915"/>
    </source>
</evidence>
<dbReference type="Pfam" id="PF15915">
    <property type="entry name" value="BAT"/>
    <property type="match status" value="1"/>
</dbReference>
<keyword evidence="1" id="KW-0805">Transcription regulation</keyword>
<dbReference type="Proteomes" id="UP000184203">
    <property type="component" value="Unassembled WGS sequence"/>
</dbReference>
<evidence type="ECO:0000313" key="8">
    <source>
        <dbReference type="Proteomes" id="UP000184203"/>
    </source>
</evidence>
<evidence type="ECO:0000313" key="7">
    <source>
        <dbReference type="Proteomes" id="UP000003751"/>
    </source>
</evidence>
<evidence type="ECO:0000313" key="6">
    <source>
        <dbReference type="EMBL" id="SHK21781.1"/>
    </source>
</evidence>
<reference evidence="8" key="2">
    <citation type="submission" date="2016-11" db="EMBL/GenBank/DDBJ databases">
        <authorList>
            <person name="Varghese N."/>
            <person name="Submissions S."/>
        </authorList>
    </citation>
    <scope>NUCLEOTIDE SEQUENCE [LARGE SCALE GENOMIC DNA]</scope>
    <source>
        <strain evidence="8">DX253</strain>
    </source>
</reference>
<evidence type="ECO:0000256" key="2">
    <source>
        <dbReference type="ARBA" id="ARBA00023163"/>
    </source>
</evidence>